<proteinExistence type="predicted"/>
<evidence type="ECO:0000256" key="2">
    <source>
        <dbReference type="ARBA" id="ARBA00023125"/>
    </source>
</evidence>
<evidence type="ECO:0000313" key="7">
    <source>
        <dbReference type="Proteomes" id="UP000249340"/>
    </source>
</evidence>
<dbReference type="PANTHER" id="PTHR30055:SF234">
    <property type="entry name" value="HTH-TYPE TRANSCRIPTIONAL REGULATOR BETI"/>
    <property type="match status" value="1"/>
</dbReference>
<dbReference type="Proteomes" id="UP000249340">
    <property type="component" value="Chromosome"/>
</dbReference>
<dbReference type="PANTHER" id="PTHR30055">
    <property type="entry name" value="HTH-TYPE TRANSCRIPTIONAL REGULATOR RUTR"/>
    <property type="match status" value="1"/>
</dbReference>
<dbReference type="Pfam" id="PF00440">
    <property type="entry name" value="TetR_N"/>
    <property type="match status" value="1"/>
</dbReference>
<feature type="DNA-binding region" description="H-T-H motif" evidence="4">
    <location>
        <begin position="37"/>
        <end position="56"/>
    </location>
</feature>
<evidence type="ECO:0000256" key="1">
    <source>
        <dbReference type="ARBA" id="ARBA00023015"/>
    </source>
</evidence>
<dbReference type="SUPFAM" id="SSF46689">
    <property type="entry name" value="Homeodomain-like"/>
    <property type="match status" value="1"/>
</dbReference>
<dbReference type="GO" id="GO:0000976">
    <property type="term" value="F:transcription cis-regulatory region binding"/>
    <property type="evidence" value="ECO:0007669"/>
    <property type="project" value="TreeGrafter"/>
</dbReference>
<dbReference type="PRINTS" id="PR00455">
    <property type="entry name" value="HTHTETR"/>
</dbReference>
<evidence type="ECO:0000259" key="5">
    <source>
        <dbReference type="PROSITE" id="PS50977"/>
    </source>
</evidence>
<dbReference type="FunFam" id="1.10.10.60:FF:000141">
    <property type="entry name" value="TetR family transcriptional regulator"/>
    <property type="match status" value="1"/>
</dbReference>
<dbReference type="GO" id="GO:0003700">
    <property type="term" value="F:DNA-binding transcription factor activity"/>
    <property type="evidence" value="ECO:0007669"/>
    <property type="project" value="TreeGrafter"/>
</dbReference>
<dbReference type="OrthoDB" id="7186128at2"/>
<dbReference type="InterPro" id="IPR050109">
    <property type="entry name" value="HTH-type_TetR-like_transc_reg"/>
</dbReference>
<sequence length="226" mass="24783">METPSVSHVSEGDRQRADVILETAGRLFLAPAFTRVSMDDLARELGMSKKTIYRHFPDKRSLLAAVLDRRFAAVERTLAAAAEDAEGQPFDVRVRRFLIAAGSELGRIGAARLAAGRGDARLRQYVEQRVDAAVYRRLDELFREGHRRGVLSAPPELLGEITRGALERLLTSQLPHGLDCAAADLLRATVDTVLYGAIRPAHPGIGDEQLRTVIPTARDDKQGVVP</sequence>
<evidence type="ECO:0000256" key="4">
    <source>
        <dbReference type="PROSITE-ProRule" id="PRU00335"/>
    </source>
</evidence>
<dbReference type="InterPro" id="IPR009057">
    <property type="entry name" value="Homeodomain-like_sf"/>
</dbReference>
<dbReference type="KEGG" id="stri:C7M71_030265"/>
<evidence type="ECO:0000313" key="6">
    <source>
        <dbReference type="EMBL" id="AXI81782.1"/>
    </source>
</evidence>
<protein>
    <submittedName>
        <fullName evidence="6">TetR/AcrR family transcriptional regulator</fullName>
    </submittedName>
</protein>
<reference evidence="7" key="1">
    <citation type="submission" date="2018-07" db="EMBL/GenBank/DDBJ databases">
        <title>Streptacidiphilus bronchialis DSM 106435 chromosome.</title>
        <authorList>
            <person name="Batra D."/>
            <person name="Gulvik C.A."/>
        </authorList>
    </citation>
    <scope>NUCLEOTIDE SEQUENCE [LARGE SCALE GENOMIC DNA]</scope>
    <source>
        <strain evidence="7">DSM 106435</strain>
    </source>
</reference>
<gene>
    <name evidence="6" type="ORF">C7M71_030265</name>
</gene>
<dbReference type="AlphaFoldDB" id="A0A345T727"/>
<evidence type="ECO:0000256" key="3">
    <source>
        <dbReference type="ARBA" id="ARBA00023163"/>
    </source>
</evidence>
<keyword evidence="7" id="KW-1185">Reference proteome</keyword>
<name>A0A345T727_9ACTN</name>
<dbReference type="EMBL" id="CP031264">
    <property type="protein sequence ID" value="AXI81782.1"/>
    <property type="molecule type" value="Genomic_DNA"/>
</dbReference>
<dbReference type="GO" id="GO:0045892">
    <property type="term" value="P:negative regulation of DNA-templated transcription"/>
    <property type="evidence" value="ECO:0007669"/>
    <property type="project" value="UniProtKB-ARBA"/>
</dbReference>
<dbReference type="InterPro" id="IPR001647">
    <property type="entry name" value="HTH_TetR"/>
</dbReference>
<dbReference type="PROSITE" id="PS50977">
    <property type="entry name" value="HTH_TETR_2"/>
    <property type="match status" value="1"/>
</dbReference>
<accession>A0A345T727</accession>
<keyword evidence="3" id="KW-0804">Transcription</keyword>
<keyword evidence="1" id="KW-0805">Transcription regulation</keyword>
<feature type="domain" description="HTH tetR-type" evidence="5">
    <location>
        <begin position="14"/>
        <end position="74"/>
    </location>
</feature>
<organism evidence="6 7">
    <name type="scientific">Peterkaempfera bronchialis</name>
    <dbReference type="NCBI Taxonomy" id="2126346"/>
    <lineage>
        <taxon>Bacteria</taxon>
        <taxon>Bacillati</taxon>
        <taxon>Actinomycetota</taxon>
        <taxon>Actinomycetes</taxon>
        <taxon>Kitasatosporales</taxon>
        <taxon>Streptomycetaceae</taxon>
        <taxon>Peterkaempfera</taxon>
    </lineage>
</organism>
<dbReference type="Gene3D" id="1.10.357.10">
    <property type="entry name" value="Tetracycline Repressor, domain 2"/>
    <property type="match status" value="1"/>
</dbReference>
<keyword evidence="2 4" id="KW-0238">DNA-binding</keyword>